<feature type="transmembrane region" description="Helical" evidence="1">
    <location>
        <begin position="44"/>
        <end position="64"/>
    </location>
</feature>
<dbReference type="Proteomes" id="UP001642409">
    <property type="component" value="Unassembled WGS sequence"/>
</dbReference>
<reference evidence="3 4" key="2">
    <citation type="submission" date="2024-07" db="EMBL/GenBank/DDBJ databases">
        <authorList>
            <person name="Akdeniz Z."/>
        </authorList>
    </citation>
    <scope>NUCLEOTIDE SEQUENCE [LARGE SCALE GENOMIC DNA]</scope>
</reference>
<evidence type="ECO:0000313" key="4">
    <source>
        <dbReference type="Proteomes" id="UP001642409"/>
    </source>
</evidence>
<evidence type="ECO:0000313" key="3">
    <source>
        <dbReference type="EMBL" id="CAL5972536.1"/>
    </source>
</evidence>
<keyword evidence="1" id="KW-0812">Transmembrane</keyword>
<evidence type="ECO:0000313" key="2">
    <source>
        <dbReference type="EMBL" id="CAI9927396.1"/>
    </source>
</evidence>
<gene>
    <name evidence="2" type="ORF">HINF_LOCUS15041</name>
    <name evidence="3" type="ORF">HINF_LOCUS1954</name>
</gene>
<keyword evidence="1" id="KW-1133">Transmembrane helix</keyword>
<protein>
    <submittedName>
        <fullName evidence="3">Hypothetical_protein</fullName>
    </submittedName>
</protein>
<dbReference type="AlphaFoldDB" id="A0AA86NZ25"/>
<reference evidence="2" key="1">
    <citation type="submission" date="2023-06" db="EMBL/GenBank/DDBJ databases">
        <authorList>
            <person name="Kurt Z."/>
        </authorList>
    </citation>
    <scope>NUCLEOTIDE SEQUENCE</scope>
</reference>
<accession>A0AA86NZ25</accession>
<dbReference type="EMBL" id="CAXDID020000003">
    <property type="protein sequence ID" value="CAL5972536.1"/>
    <property type="molecule type" value="Genomic_DNA"/>
</dbReference>
<organism evidence="2">
    <name type="scientific">Hexamita inflata</name>
    <dbReference type="NCBI Taxonomy" id="28002"/>
    <lineage>
        <taxon>Eukaryota</taxon>
        <taxon>Metamonada</taxon>
        <taxon>Diplomonadida</taxon>
        <taxon>Hexamitidae</taxon>
        <taxon>Hexamitinae</taxon>
        <taxon>Hexamita</taxon>
    </lineage>
</organism>
<comment type="caution">
    <text evidence="2">The sequence shown here is derived from an EMBL/GenBank/DDBJ whole genome shotgun (WGS) entry which is preliminary data.</text>
</comment>
<evidence type="ECO:0000256" key="1">
    <source>
        <dbReference type="SAM" id="Phobius"/>
    </source>
</evidence>
<name>A0AA86NZ25_9EUKA</name>
<proteinExistence type="predicted"/>
<keyword evidence="4" id="KW-1185">Reference proteome</keyword>
<sequence>MLRETHGSNGLRQLSQVSDNLLRWNKHVWNTFIFTDQDQMKNDFQWITISSCMLLVVIMLYELIKRYEAVGLNQIQQIPERRTIQMSGTNCYLGVKIDKIILQENLVENTYIF</sequence>
<dbReference type="EMBL" id="CATOUU010000380">
    <property type="protein sequence ID" value="CAI9927396.1"/>
    <property type="molecule type" value="Genomic_DNA"/>
</dbReference>
<keyword evidence="1" id="KW-0472">Membrane</keyword>